<dbReference type="InterPro" id="IPR036291">
    <property type="entry name" value="NAD(P)-bd_dom_sf"/>
</dbReference>
<dbReference type="KEGG" id="run:DR864_15200"/>
<dbReference type="GO" id="GO:0016616">
    <property type="term" value="F:oxidoreductase activity, acting on the CH-OH group of donors, NAD or NADP as acceptor"/>
    <property type="evidence" value="ECO:0007669"/>
    <property type="project" value="InterPro"/>
</dbReference>
<feature type="domain" description="3-beta hydroxysteroid dehydrogenase/isomerase" evidence="2">
    <location>
        <begin position="5"/>
        <end position="254"/>
    </location>
</feature>
<dbReference type="Proteomes" id="UP000251993">
    <property type="component" value="Chromosome"/>
</dbReference>
<evidence type="ECO:0000313" key="3">
    <source>
        <dbReference type="EMBL" id="AXE18999.1"/>
    </source>
</evidence>
<dbReference type="InterPro" id="IPR002225">
    <property type="entry name" value="3Beta_OHSteriod_DH/Estase"/>
</dbReference>
<dbReference type="RefSeq" id="WP_114067779.1">
    <property type="nucleotide sequence ID" value="NZ_CP030850.1"/>
</dbReference>
<gene>
    <name evidence="3" type="ORF">DR864_15200</name>
</gene>
<reference evidence="3 4" key="1">
    <citation type="submission" date="2018-07" db="EMBL/GenBank/DDBJ databases">
        <title>Genome sequencing of Runella.</title>
        <authorList>
            <person name="Baek M.-G."/>
            <person name="Yi H."/>
        </authorList>
    </citation>
    <scope>NUCLEOTIDE SEQUENCE [LARGE SCALE GENOMIC DNA]</scope>
    <source>
        <strain evidence="3 4">HYN0085</strain>
    </source>
</reference>
<dbReference type="GO" id="GO:0006694">
    <property type="term" value="P:steroid biosynthetic process"/>
    <property type="evidence" value="ECO:0007669"/>
    <property type="project" value="InterPro"/>
</dbReference>
<keyword evidence="4" id="KW-1185">Reference proteome</keyword>
<evidence type="ECO:0000313" key="4">
    <source>
        <dbReference type="Proteomes" id="UP000251993"/>
    </source>
</evidence>
<dbReference type="Gene3D" id="3.40.50.720">
    <property type="entry name" value="NAD(P)-binding Rossmann-like Domain"/>
    <property type="match status" value="1"/>
</dbReference>
<sequence>MQKIVITGASGFLGGRLLKHLTHRKMAQIVVGTGRRTERIAEFEREGCCYEAGDLLSVDFCETLLAEADAVVHCAALSAPWGKREEFVKANVIATQNLLKAAQKTGVKKFVFISTPSIYFNARHRFNVSESDPLPTKMVNEYAATKWEAEQEVLSQYSTFFQTIALRPRAIIGAEDTVIFPRLLKAYESGRLKIIGNGQNMVDLTTARNVIEAVNCAFKAPVEAFGQAYNITNGEPVNLWEEINFLLKELGLTPVTKRVPLAIADAAARLMELKAQLTRGPEPTLTRYGIGVLAKSLTMDISKAQTLLNYHPVQTTREGIVEFIEWYRTQQP</sequence>
<protein>
    <submittedName>
        <fullName evidence="3">Sterol-4-alpha-carboxylate 3-dehydrogenase</fullName>
    </submittedName>
</protein>
<evidence type="ECO:0000259" key="2">
    <source>
        <dbReference type="Pfam" id="PF01073"/>
    </source>
</evidence>
<comment type="similarity">
    <text evidence="1">Belongs to the 3-beta-HSD family.</text>
</comment>
<dbReference type="AlphaFoldDB" id="A0A344TK28"/>
<dbReference type="SUPFAM" id="SSF51735">
    <property type="entry name" value="NAD(P)-binding Rossmann-fold domains"/>
    <property type="match status" value="1"/>
</dbReference>
<dbReference type="InterPro" id="IPR050177">
    <property type="entry name" value="Lipid_A_modif_metabolic_enz"/>
</dbReference>
<evidence type="ECO:0000256" key="1">
    <source>
        <dbReference type="ARBA" id="ARBA00009219"/>
    </source>
</evidence>
<dbReference type="PANTHER" id="PTHR43245:SF24">
    <property type="entry name" value="DEHYDROGENASE"/>
    <property type="match status" value="1"/>
</dbReference>
<dbReference type="OrthoDB" id="1490291at2"/>
<accession>A0A344TK28</accession>
<dbReference type="EMBL" id="CP030850">
    <property type="protein sequence ID" value="AXE18999.1"/>
    <property type="molecule type" value="Genomic_DNA"/>
</dbReference>
<dbReference type="PANTHER" id="PTHR43245">
    <property type="entry name" value="BIFUNCTIONAL POLYMYXIN RESISTANCE PROTEIN ARNA"/>
    <property type="match status" value="1"/>
</dbReference>
<name>A0A344TK28_9BACT</name>
<dbReference type="Pfam" id="PF01073">
    <property type="entry name" value="3Beta_HSD"/>
    <property type="match status" value="1"/>
</dbReference>
<organism evidence="3 4">
    <name type="scientific">Runella rosea</name>
    <dbReference type="NCBI Taxonomy" id="2259595"/>
    <lineage>
        <taxon>Bacteria</taxon>
        <taxon>Pseudomonadati</taxon>
        <taxon>Bacteroidota</taxon>
        <taxon>Cytophagia</taxon>
        <taxon>Cytophagales</taxon>
        <taxon>Spirosomataceae</taxon>
        <taxon>Runella</taxon>
    </lineage>
</organism>
<proteinExistence type="inferred from homology"/>